<geneLocation type="plasmid" evidence="1 2">
    <name>pACHL01</name>
</geneLocation>
<dbReference type="Proteomes" id="UP000002505">
    <property type="component" value="Plasmid pACHL01"/>
</dbReference>
<dbReference type="OrthoDB" id="9798158at2"/>
<organism evidence="1 2">
    <name type="scientific">Pseudarthrobacter chlorophenolicus (strain ATCC 700700 / DSM 12829 / CIP 107037 / JCM 12360 / KCTC 9906 / NCIMB 13794 / A6)</name>
    <name type="common">Arthrobacter chlorophenolicus</name>
    <dbReference type="NCBI Taxonomy" id="452863"/>
    <lineage>
        <taxon>Bacteria</taxon>
        <taxon>Bacillati</taxon>
        <taxon>Actinomycetota</taxon>
        <taxon>Actinomycetes</taxon>
        <taxon>Micrococcales</taxon>
        <taxon>Micrococcaceae</taxon>
        <taxon>Pseudarthrobacter</taxon>
    </lineage>
</organism>
<gene>
    <name evidence="1" type="ordered locus">Achl_4230</name>
</gene>
<evidence type="ECO:0000313" key="2">
    <source>
        <dbReference type="Proteomes" id="UP000002505"/>
    </source>
</evidence>
<accession>B8HID4</accession>
<proteinExistence type="predicted"/>
<dbReference type="HOGENOM" id="CLU_1270132_0_0_11"/>
<dbReference type="AlphaFoldDB" id="B8HID4"/>
<sequence length="217" mass="24397">MTELRYIETEEQWDALPVGTLARVGYLEHDDNGNEIDEGKKMTILRVEGDVRTNVGDYMLAGGKYWSEVWVWEQGAYAADTATIPDEDSEADVEPDVVDVVEGAIRRHEQRLKDIGNTPYSEYLKIPQELLPPKSPAHAVVEALGEIGWAPPVKYPEGVQVWTISGIPDGGRSDGTQAYLSLPDRTDEHRFEFQDRGDIWLDKPTVTVNFELPAREV</sequence>
<protein>
    <submittedName>
        <fullName evidence="1">Uncharacterized protein</fullName>
    </submittedName>
</protein>
<keyword evidence="2" id="KW-1185">Reference proteome</keyword>
<dbReference type="EMBL" id="CP001342">
    <property type="protein sequence ID" value="ACL42181.1"/>
    <property type="molecule type" value="Genomic_DNA"/>
</dbReference>
<name>B8HID4_PSECP</name>
<dbReference type="RefSeq" id="WP_012623198.1">
    <property type="nucleotide sequence ID" value="NC_011879.1"/>
</dbReference>
<dbReference type="KEGG" id="ach:Achl_4230"/>
<reference evidence="1" key="1">
    <citation type="submission" date="2009-01" db="EMBL/GenBank/DDBJ databases">
        <title>Complete sequence of plasmid1 of Arthrobacter chlorophenolicus A6.</title>
        <authorList>
            <consortium name="US DOE Joint Genome Institute"/>
            <person name="Lucas S."/>
            <person name="Copeland A."/>
            <person name="Lapidus A."/>
            <person name="Glavina del Rio T."/>
            <person name="Tice H."/>
            <person name="Bruce D."/>
            <person name="Goodwin L."/>
            <person name="Pitluck S."/>
            <person name="Goltsman E."/>
            <person name="Clum A."/>
            <person name="Larimer F."/>
            <person name="Land M."/>
            <person name="Hauser L."/>
            <person name="Kyrpides N."/>
            <person name="Mikhailova N."/>
            <person name="Jansson J."/>
            <person name="Richardson P."/>
        </authorList>
    </citation>
    <scope>NUCLEOTIDE SEQUENCE [LARGE SCALE GENOMIC DNA]</scope>
    <source>
        <strain evidence="1">A6</strain>
        <plasmid evidence="1">pACHL01</plasmid>
    </source>
</reference>
<evidence type="ECO:0000313" key="1">
    <source>
        <dbReference type="EMBL" id="ACL42181.1"/>
    </source>
</evidence>
<keyword evidence="1" id="KW-0614">Plasmid</keyword>